<evidence type="ECO:0000313" key="2">
    <source>
        <dbReference type="EMBL" id="MCC4307220.1"/>
    </source>
</evidence>
<dbReference type="SUPFAM" id="SSF54637">
    <property type="entry name" value="Thioesterase/thiol ester dehydrase-isomerase"/>
    <property type="match status" value="1"/>
</dbReference>
<gene>
    <name evidence="2" type="ORF">LL252_01440</name>
</gene>
<dbReference type="CDD" id="cd03450">
    <property type="entry name" value="NodN"/>
    <property type="match status" value="1"/>
</dbReference>
<evidence type="ECO:0000259" key="1">
    <source>
        <dbReference type="Pfam" id="PF01575"/>
    </source>
</evidence>
<dbReference type="InterPro" id="IPR002539">
    <property type="entry name" value="MaoC-like_dom"/>
</dbReference>
<protein>
    <submittedName>
        <fullName evidence="2">MaoC family dehydratase</fullName>
    </submittedName>
</protein>
<dbReference type="PANTHER" id="PTHR42993:SF1">
    <property type="entry name" value="MAOC-LIKE DEHYDRATASE DOMAIN-CONTAINING PROTEIN"/>
    <property type="match status" value="1"/>
</dbReference>
<dbReference type="Gene3D" id="3.10.129.10">
    <property type="entry name" value="Hotdog Thioesterase"/>
    <property type="match status" value="1"/>
</dbReference>
<dbReference type="RefSeq" id="WP_228232407.1">
    <property type="nucleotide sequence ID" value="NZ_ARXL01000080.1"/>
</dbReference>
<comment type="caution">
    <text evidence="2">The sequence shown here is derived from an EMBL/GenBank/DDBJ whole genome shotgun (WGS) entry which is preliminary data.</text>
</comment>
<dbReference type="InterPro" id="IPR039375">
    <property type="entry name" value="NodN-like"/>
</dbReference>
<dbReference type="Proteomes" id="UP001108027">
    <property type="component" value="Unassembled WGS sequence"/>
</dbReference>
<feature type="domain" description="MaoC-like" evidence="1">
    <location>
        <begin position="14"/>
        <end position="121"/>
    </location>
</feature>
<sequence>MLTITSPEELNAWVGKELGVTEWMTVSQARIDQFAEATGDFQWIHVDRERARRESPFGGTIAHGHLTLSLIPMFKDQIYTIEGVKAGINYGLNSCRFLAPVPADARVRGRFVMKSVQQKGEGRYLLCNEITIELEGSEKPACIAESLGMVLF</sequence>
<dbReference type="InterPro" id="IPR029069">
    <property type="entry name" value="HotDog_dom_sf"/>
</dbReference>
<dbReference type="Pfam" id="PF01575">
    <property type="entry name" value="MaoC_dehydratas"/>
    <property type="match status" value="1"/>
</dbReference>
<dbReference type="AlphaFoldDB" id="A0A9Q3UJ85"/>
<dbReference type="PANTHER" id="PTHR42993">
    <property type="entry name" value="MAOC-LIKE DEHYDRATASE DOMAIN-CONTAINING PROTEIN"/>
    <property type="match status" value="1"/>
</dbReference>
<proteinExistence type="predicted"/>
<name>A0A9Q3UJ85_9GAMM</name>
<keyword evidence="3" id="KW-1185">Reference proteome</keyword>
<dbReference type="EMBL" id="JAJGNA010000001">
    <property type="protein sequence ID" value="MCC4307220.1"/>
    <property type="molecule type" value="Genomic_DNA"/>
</dbReference>
<reference evidence="2" key="1">
    <citation type="submission" date="2021-10" db="EMBL/GenBank/DDBJ databases">
        <title>The diversity and Nitrogen Metabolism of Culturable Nitrate-Utilizing Bacteria Within the Oxygen Minimum Zone of the Changjiang (Yangtze River)Estuary.</title>
        <authorList>
            <person name="Zhang D."/>
            <person name="Zheng J."/>
            <person name="Liu S."/>
            <person name="He W."/>
        </authorList>
    </citation>
    <scope>NUCLEOTIDE SEQUENCE</scope>
    <source>
        <strain evidence="2">FXH-223</strain>
    </source>
</reference>
<accession>A0A9Q3UJ85</accession>
<organism evidence="2 3">
    <name type="scientific">Alloalcanivorax marinus</name>
    <dbReference type="NCBI Taxonomy" id="1177169"/>
    <lineage>
        <taxon>Bacteria</taxon>
        <taxon>Pseudomonadati</taxon>
        <taxon>Pseudomonadota</taxon>
        <taxon>Gammaproteobacteria</taxon>
        <taxon>Oceanospirillales</taxon>
        <taxon>Alcanivoracaceae</taxon>
        <taxon>Alloalcanivorax</taxon>
    </lineage>
</organism>
<evidence type="ECO:0000313" key="3">
    <source>
        <dbReference type="Proteomes" id="UP001108027"/>
    </source>
</evidence>